<gene>
    <name evidence="1" type="ORF">GRF29_1536g1316288</name>
</gene>
<dbReference type="EMBL" id="WVTA01000021">
    <property type="protein sequence ID" value="KAK3197312.1"/>
    <property type="molecule type" value="Genomic_DNA"/>
</dbReference>
<keyword evidence="2" id="KW-1185">Reference proteome</keyword>
<organism evidence="1 2">
    <name type="scientific">Pseudopithomyces chartarum</name>
    <dbReference type="NCBI Taxonomy" id="1892770"/>
    <lineage>
        <taxon>Eukaryota</taxon>
        <taxon>Fungi</taxon>
        <taxon>Dikarya</taxon>
        <taxon>Ascomycota</taxon>
        <taxon>Pezizomycotina</taxon>
        <taxon>Dothideomycetes</taxon>
        <taxon>Pleosporomycetidae</taxon>
        <taxon>Pleosporales</taxon>
        <taxon>Massarineae</taxon>
        <taxon>Didymosphaeriaceae</taxon>
        <taxon>Pseudopithomyces</taxon>
    </lineage>
</organism>
<dbReference type="SUPFAM" id="SSF52047">
    <property type="entry name" value="RNI-like"/>
    <property type="match status" value="1"/>
</dbReference>
<evidence type="ECO:0000313" key="1">
    <source>
        <dbReference type="EMBL" id="KAK3197312.1"/>
    </source>
</evidence>
<proteinExistence type="predicted"/>
<dbReference type="AlphaFoldDB" id="A0AAN6LQB9"/>
<dbReference type="Gene3D" id="3.80.10.10">
    <property type="entry name" value="Ribonuclease Inhibitor"/>
    <property type="match status" value="1"/>
</dbReference>
<dbReference type="Proteomes" id="UP001280581">
    <property type="component" value="Unassembled WGS sequence"/>
</dbReference>
<name>A0AAN6LQB9_9PLEO</name>
<accession>A0AAN6LQB9</accession>
<protein>
    <submittedName>
        <fullName evidence="1">Uncharacterized protein</fullName>
    </submittedName>
</protein>
<comment type="caution">
    <text evidence="1">The sequence shown here is derived from an EMBL/GenBank/DDBJ whole genome shotgun (WGS) entry which is preliminary data.</text>
</comment>
<reference evidence="1 2" key="1">
    <citation type="submission" date="2021-02" db="EMBL/GenBank/DDBJ databases">
        <title>Genome assembly of Pseudopithomyces chartarum.</title>
        <authorList>
            <person name="Jauregui R."/>
            <person name="Singh J."/>
            <person name="Voisey C."/>
        </authorList>
    </citation>
    <scope>NUCLEOTIDE SEQUENCE [LARGE SCALE GENOMIC DNA]</scope>
    <source>
        <strain evidence="1 2">AGR01</strain>
    </source>
</reference>
<dbReference type="InterPro" id="IPR032675">
    <property type="entry name" value="LRR_dom_sf"/>
</dbReference>
<sequence>MAALAALANHHILSRILLSLSDMKYKERRQYGPEQPVEFLEFRPTLVPAILVNKLWAEEGTSILCPSRRRYPHLPALKHMSPERRQYYANKVRCIFLLSPQPGSTETLEYLDSLSWPNLKSLELEVDLQEHSASFMNMLHDGLEHVDLSGIQSGGSKYFTETILPMIFGRCKNLRSVRFGSDTIADHDPIHVSALYEYLDASPSISTIEMKSTNFTDKDALFARLSQREGMEGLEIDLDPGVALLPFLTGPNALSTPFNSLKRASIMCYPEIALELPGHLRKIEELQLDIARIPSSSPQSADFTILDDMIVQLSQCNELRSLKVGIGAVALDFPSSTLFPKLSGSSLVRLAKTCPKLEDINLLAISGIDGATISTEDFDSFCRLLPRLRNLTLKFNPTTATALQTTALQSLGQHCQKLEVLRLRIVLELPTLPVIEPVPRILLSSEETSPELLSQKDVQPLFRRLTHLAFCRPDTALAPVAESFSSSVSSASTSAVDPGLEAELVRIWAHPLLAHFPYLDILEAWGDFSGHDNESLNYFLPTQEILASTWEFLSSIEQDLWEIDEESFEEDNSWNSLEDWERASLMNEILVEEEGGYIEDVRVDMAKLAVYEDEPEDMVTPGKTLETDGYFG</sequence>
<evidence type="ECO:0000313" key="2">
    <source>
        <dbReference type="Proteomes" id="UP001280581"/>
    </source>
</evidence>